<dbReference type="SUPFAM" id="SSF141072">
    <property type="entry name" value="CalX-like"/>
    <property type="match status" value="4"/>
</dbReference>
<sequence length="2150" mass="230492">MRLIIICLSVVWAYASTFGFAGPCTSSSTAYQATCIGICGSQVISLPVVRTGGISSTQNVLISTMDYSVPASSAVASVDYTPLNGYTIVFPAGVSTQTVNITVLTAGTHANNLFFQVALNNPTSGSTIDSSNAIAYIQILGKAGSVSFSMNNYSFSEAAGTVNIPLTRTGGTCGNVTIAYTLGSPLSTTAVLGTNFVLGSTDQTVTFVDGQTSANIFIRIIDTRVFEYYSLFFTMQLSAPTVRGTLGTYPTTYVFILDNYDAGIFVFSVDFTYCREDNGTAIVYINRTAGTSTSTVAPITLTVTTTWKCYTRDDDGDDFESKTQILNWLSGESSKSFSITVFNNPVYNPLIRTIQVSLSAVTGGAYIGTTMNSTWIYLIDDRDAGTISFRTSNYTVYENASYVTLDVIRSGEIDFSGINTYTSGLVSVDILTYTGTVVPGLQIDDPLYDWNVVQARGCTHISPCTATPAVHYTALPATTLTFQDGQSLQQVNISIIDNNFFEAPDRVFKVILQNVQGGAFIGQYLEFPSSFIPSIMAPLDPNPTGIPNFVSAIVTIKDDGDAAVLISKASLSVTEIGQTDILKVSLNSPPTSTVTLSIAIGNSQLVLSTGQIQFTSNNWNIGQTITVQSAPNNITEGIHAIPLTFTCASSDTKYNGAARTLSSGTGVVYGAKIYTSPWGIYNTGDIQRTLPWDDTLSGVLTAPLPATVNVYVLDANRAAILIQPEAIRHIVSKPDNFVATRTGGRVANIQLFLSSQPSANVDITITPTSKAITIAPTSITITPAQWATGAMVNISYNSANTNAVKNIIVMISSTSTDTFFQNKQMYFFACGYDRATLVLNQTQASYLENGPATGQADYQVQLSAEPIHWEHVGNQSTPHQVQFTAIDDITLSSYANQSAQNSVLITASNSTESTSLHSYQYVSLLRFSLQSMASKTGSQRAGLARLKLYRISGGENGGLGGLQLGAYVSSSAQTWQSSSLTTSCNTTTCIVIDNINTLSPVVRTDLVPNNLAFGSIGANRSLLAGLVDIIPQGSVNQSTNQYIGGSGWLSIDITTAWNDLSTSNQSEITIALYMLRETTFVYDNIDQISIASSKHPNPKWRPSIVVTSSGLVNVAATASANQSSLSLNASTVLETSQNDMTLINGAGWWQADCGNIYAIESVGIKILVPTPSTIQLIALLSTQLLTSGSNPSVNSSLASYKRTFTISTSVPWQSVQLSWHVYGSQGTIERGVAYRPNLDTLPEAQILTIQSITSIFYLQQVVMYQIPMAHARVSIGSHLPTPSTLSALNLFNLSGDELVTSDTSQCYSNMICRNELLFAADQWNNPKTVHVNILNDNVATGPRTGAISHEILSTEPDYNVTYNGACSISMVNCVSPLQSVLSISISDDDEAGVLFTQNSVTVIEGARFYPGALQPSQVGVWATLQLPLCSYNNITKENTSCSSVYNASGLWTACSLNGSSVFDNSSAYTIFAIPPTSVYGPLLSIRVVLPGNTVQIPLSLSLWTSNQTAINSSLWSLVQRIPVPFETTSTTITFSNSNNLMMQYNALVVEDSYDISMLPWQCASIQSIYLDGNVGINDEIRDVSTSRLSKRHQLGHPSIVSVQLSSEPLSQVVILVPQMIAGLNIFNPTNATQNAASLTYLTTGSYGYTTLGSTLPTKLYFNPSNWNIPQQIEICAIDDNVYSGNRSLTATFTTLSTDNSATFPQSSTSSTSTGIRTTALPAAYQYASTQFIISNGSVRLSTWPYHYVRSSTSPTTLSVAISLIDDDIPGITVSMSTLSAIENTTFPFNYSVVLDSEPKSIVTVEVSLLPAAASTRSNLATLISSTSLTFDSTSWYIPQLVSILPAYIASFEGNESSTLYYAPNIPKKDAALIVKHSVSSNDVDYQGISIAGNSPTTLAAINQGVNVVIYDVDTGCLSNMEYSCGNGQSCIAHTQYGNRCNCTGVYGMRDCQGVCSSASTCSFSRANFIIACDPSYSDSAACAGTFSPYNFVTTIYAVITQTTFKSADGTVFGPLSLPSIELAIYIVRAMSIIDSVSHRPAMQVTVDIFESMKNRAVVTKLQSLYTNNFLASDPLYTLKFEAVDILPPSSASDVILYAFVSVLAVGGASMGFMTLRYLRRPSLTKGMTHTMVVPQTQDTTALIDATMQVE</sequence>
<evidence type="ECO:0000256" key="4">
    <source>
        <dbReference type="ARBA" id="ARBA00023065"/>
    </source>
</evidence>
<keyword evidence="1 6" id="KW-0732">Signal</keyword>
<gene>
    <name evidence="8" type="ORF">THRCLA_11251</name>
</gene>
<keyword evidence="3" id="KW-0106">Calcium</keyword>
<dbReference type="OrthoDB" id="418484at2759"/>
<dbReference type="GO" id="GO:0030001">
    <property type="term" value="P:metal ion transport"/>
    <property type="evidence" value="ECO:0007669"/>
    <property type="project" value="TreeGrafter"/>
</dbReference>
<dbReference type="InterPro" id="IPR051171">
    <property type="entry name" value="CaCA"/>
</dbReference>
<dbReference type="GO" id="GO:0007154">
    <property type="term" value="P:cell communication"/>
    <property type="evidence" value="ECO:0007669"/>
    <property type="project" value="InterPro"/>
</dbReference>
<keyword evidence="5" id="KW-0812">Transmembrane</keyword>
<keyword evidence="4" id="KW-0406">Ion transport</keyword>
<dbReference type="PANTHER" id="PTHR11878">
    <property type="entry name" value="SODIUM/CALCIUM EXCHANGER"/>
    <property type="match status" value="1"/>
</dbReference>
<dbReference type="InterPro" id="IPR038081">
    <property type="entry name" value="CalX-like_sf"/>
</dbReference>
<protein>
    <recommendedName>
        <fullName evidence="7">Calx-beta domain-containing protein</fullName>
    </recommendedName>
</protein>
<comment type="caution">
    <text evidence="8">The sequence shown here is derived from an EMBL/GenBank/DDBJ whole genome shotgun (WGS) entry which is preliminary data.</text>
</comment>
<name>A0A1V9Y8D7_9STRA</name>
<evidence type="ECO:0000313" key="9">
    <source>
        <dbReference type="Proteomes" id="UP000243217"/>
    </source>
</evidence>
<accession>A0A1V9Y8D7</accession>
<keyword evidence="5" id="KW-0472">Membrane</keyword>
<dbReference type="SMART" id="SM00237">
    <property type="entry name" value="Calx_beta"/>
    <property type="match status" value="2"/>
</dbReference>
<dbReference type="Proteomes" id="UP000243217">
    <property type="component" value="Unassembled WGS sequence"/>
</dbReference>
<dbReference type="PANTHER" id="PTHR11878:SF65">
    <property type="entry name" value="NA_CA-EXCHANGE PROTEIN, ISOFORM G"/>
    <property type="match status" value="1"/>
</dbReference>
<dbReference type="Gene3D" id="2.60.40.2030">
    <property type="match status" value="4"/>
</dbReference>
<dbReference type="Pfam" id="PF03160">
    <property type="entry name" value="Calx-beta"/>
    <property type="match status" value="6"/>
</dbReference>
<feature type="domain" description="Calx-beta" evidence="7">
    <location>
        <begin position="133"/>
        <end position="238"/>
    </location>
</feature>
<dbReference type="GO" id="GO:0016020">
    <property type="term" value="C:membrane"/>
    <property type="evidence" value="ECO:0007669"/>
    <property type="project" value="InterPro"/>
</dbReference>
<evidence type="ECO:0000313" key="8">
    <source>
        <dbReference type="EMBL" id="OQR81973.1"/>
    </source>
</evidence>
<evidence type="ECO:0000256" key="5">
    <source>
        <dbReference type="SAM" id="Phobius"/>
    </source>
</evidence>
<reference evidence="8 9" key="1">
    <citation type="journal article" date="2014" name="Genome Biol. Evol.">
        <title>The secreted proteins of Achlya hypogyna and Thraustotheca clavata identify the ancestral oomycete secretome and reveal gene acquisitions by horizontal gene transfer.</title>
        <authorList>
            <person name="Misner I."/>
            <person name="Blouin N."/>
            <person name="Leonard G."/>
            <person name="Richards T.A."/>
            <person name="Lane C.E."/>
        </authorList>
    </citation>
    <scope>NUCLEOTIDE SEQUENCE [LARGE SCALE GENOMIC DNA]</scope>
    <source>
        <strain evidence="8 9">ATCC 34112</strain>
    </source>
</reference>
<dbReference type="EMBL" id="JNBS01004859">
    <property type="protein sequence ID" value="OQR81973.1"/>
    <property type="molecule type" value="Genomic_DNA"/>
</dbReference>
<proteinExistence type="predicted"/>
<feature type="transmembrane region" description="Helical" evidence="5">
    <location>
        <begin position="2094"/>
        <end position="2118"/>
    </location>
</feature>
<feature type="chain" id="PRO_5012212865" description="Calx-beta domain-containing protein" evidence="6">
    <location>
        <begin position="16"/>
        <end position="2150"/>
    </location>
</feature>
<evidence type="ECO:0000256" key="1">
    <source>
        <dbReference type="ARBA" id="ARBA00022729"/>
    </source>
</evidence>
<keyword evidence="5" id="KW-1133">Transmembrane helix</keyword>
<keyword evidence="4" id="KW-0813">Transport</keyword>
<keyword evidence="9" id="KW-1185">Reference proteome</keyword>
<evidence type="ECO:0000256" key="2">
    <source>
        <dbReference type="ARBA" id="ARBA00022737"/>
    </source>
</evidence>
<evidence type="ECO:0000259" key="7">
    <source>
        <dbReference type="SMART" id="SM00237"/>
    </source>
</evidence>
<feature type="domain" description="Calx-beta" evidence="7">
    <location>
        <begin position="374"/>
        <end position="513"/>
    </location>
</feature>
<dbReference type="STRING" id="74557.A0A1V9Y8D7"/>
<feature type="signal peptide" evidence="6">
    <location>
        <begin position="1"/>
        <end position="15"/>
    </location>
</feature>
<evidence type="ECO:0000256" key="6">
    <source>
        <dbReference type="SAM" id="SignalP"/>
    </source>
</evidence>
<keyword evidence="2" id="KW-0677">Repeat</keyword>
<evidence type="ECO:0000256" key="3">
    <source>
        <dbReference type="ARBA" id="ARBA00022837"/>
    </source>
</evidence>
<organism evidence="8 9">
    <name type="scientific">Thraustotheca clavata</name>
    <dbReference type="NCBI Taxonomy" id="74557"/>
    <lineage>
        <taxon>Eukaryota</taxon>
        <taxon>Sar</taxon>
        <taxon>Stramenopiles</taxon>
        <taxon>Oomycota</taxon>
        <taxon>Saprolegniomycetes</taxon>
        <taxon>Saprolegniales</taxon>
        <taxon>Achlyaceae</taxon>
        <taxon>Thraustotheca</taxon>
    </lineage>
</organism>
<dbReference type="InterPro" id="IPR003644">
    <property type="entry name" value="Calx_beta"/>
</dbReference>